<feature type="compositionally biased region" description="Low complexity" evidence="1">
    <location>
        <begin position="1"/>
        <end position="20"/>
    </location>
</feature>
<dbReference type="EMBL" id="QMEB01000429">
    <property type="protein sequence ID" value="NMG23098.1"/>
    <property type="molecule type" value="Genomic_DNA"/>
</dbReference>
<gene>
    <name evidence="2" type="ORF">DP116_28325</name>
</gene>
<protein>
    <submittedName>
        <fullName evidence="2">Uncharacterized protein</fullName>
    </submittedName>
</protein>
<comment type="caution">
    <text evidence="2">The sequence shown here is derived from an EMBL/GenBank/DDBJ whole genome shotgun (WGS) entry which is preliminary data.</text>
</comment>
<feature type="region of interest" description="Disordered" evidence="1">
    <location>
        <begin position="1"/>
        <end position="34"/>
    </location>
</feature>
<proteinExistence type="predicted"/>
<accession>A0ABX1PF26</accession>
<reference evidence="2 3" key="1">
    <citation type="submission" date="2018-06" db="EMBL/GenBank/DDBJ databases">
        <title>Comparative genomics of Brasilonema spp. strains.</title>
        <authorList>
            <person name="Alvarenga D.O."/>
            <person name="Fiore M.F."/>
            <person name="Varani A.M."/>
        </authorList>
    </citation>
    <scope>NUCLEOTIDE SEQUENCE [LARGE SCALE GENOMIC DNA]</scope>
    <source>
        <strain evidence="2 3">SPC951</strain>
    </source>
</reference>
<sequence>MQAQSPGQLQGQPMQQGGVPTAQTPGQPGVGTGFTPQMATQFVTVWLQRAMDYNMQTCQTSHKEAFDWMTPNTVQAFRQGYWTPDIEQAVMSGKVSAAFQPISVQATYMNPDGGIIVAMTGSLVMQSAGTSPATQPLAADFLVKQDNGNVRVVGINIHPTAQQGSPY</sequence>
<name>A0ABX1PF26_9CYAN</name>
<dbReference type="Proteomes" id="UP000718564">
    <property type="component" value="Unassembled WGS sequence"/>
</dbReference>
<keyword evidence="3" id="KW-1185">Reference proteome</keyword>
<evidence type="ECO:0000256" key="1">
    <source>
        <dbReference type="SAM" id="MobiDB-lite"/>
    </source>
</evidence>
<evidence type="ECO:0000313" key="3">
    <source>
        <dbReference type="Proteomes" id="UP000718564"/>
    </source>
</evidence>
<evidence type="ECO:0000313" key="2">
    <source>
        <dbReference type="EMBL" id="NMG23098.1"/>
    </source>
</evidence>
<organism evidence="2 3">
    <name type="scientific">Brasilonema bromeliae SPC951</name>
    <dbReference type="NCBI Taxonomy" id="385972"/>
    <lineage>
        <taxon>Bacteria</taxon>
        <taxon>Bacillati</taxon>
        <taxon>Cyanobacteriota</taxon>
        <taxon>Cyanophyceae</taxon>
        <taxon>Nostocales</taxon>
        <taxon>Scytonemataceae</taxon>
        <taxon>Brasilonema</taxon>
        <taxon>Bromeliae group (in: Brasilonema)</taxon>
    </lineage>
</organism>